<reference evidence="2 3" key="1">
    <citation type="submission" date="2019-10" db="EMBL/GenBank/DDBJ databases">
        <title>Assembly and Annotation for the nematode Trichostrongylus colubriformis.</title>
        <authorList>
            <person name="Martin J."/>
        </authorList>
    </citation>
    <scope>NUCLEOTIDE SEQUENCE [LARGE SCALE GENOMIC DNA]</scope>
    <source>
        <strain evidence="2">G859</strain>
        <tissue evidence="2">Whole worm</tissue>
    </source>
</reference>
<protein>
    <submittedName>
        <fullName evidence="2">Uncharacterized protein</fullName>
    </submittedName>
</protein>
<evidence type="ECO:0000256" key="1">
    <source>
        <dbReference type="SAM" id="MobiDB-lite"/>
    </source>
</evidence>
<sequence>MRRSPSSSHSKTCLRKLSRSESTTTISANMMIISEELFCKQHPKMNEENSGVAVLRIRVKLLNDGISLSWTVSGIGVLVCSSRCLPSILIF</sequence>
<evidence type="ECO:0000313" key="3">
    <source>
        <dbReference type="Proteomes" id="UP001331761"/>
    </source>
</evidence>
<proteinExistence type="predicted"/>
<dbReference type="Proteomes" id="UP001331761">
    <property type="component" value="Unassembled WGS sequence"/>
</dbReference>
<evidence type="ECO:0000313" key="2">
    <source>
        <dbReference type="EMBL" id="KAK5965540.1"/>
    </source>
</evidence>
<feature type="region of interest" description="Disordered" evidence="1">
    <location>
        <begin position="1"/>
        <end position="21"/>
    </location>
</feature>
<dbReference type="AlphaFoldDB" id="A0AAN8EW65"/>
<accession>A0AAN8EW65</accession>
<name>A0AAN8EW65_TRICO</name>
<gene>
    <name evidence="2" type="ORF">GCK32_013699</name>
</gene>
<keyword evidence="3" id="KW-1185">Reference proteome</keyword>
<comment type="caution">
    <text evidence="2">The sequence shown here is derived from an EMBL/GenBank/DDBJ whole genome shotgun (WGS) entry which is preliminary data.</text>
</comment>
<feature type="compositionally biased region" description="Polar residues" evidence="1">
    <location>
        <begin position="1"/>
        <end position="11"/>
    </location>
</feature>
<dbReference type="EMBL" id="WIXE01024506">
    <property type="protein sequence ID" value="KAK5965540.1"/>
    <property type="molecule type" value="Genomic_DNA"/>
</dbReference>
<organism evidence="2 3">
    <name type="scientific">Trichostrongylus colubriformis</name>
    <name type="common">Black scour worm</name>
    <dbReference type="NCBI Taxonomy" id="6319"/>
    <lineage>
        <taxon>Eukaryota</taxon>
        <taxon>Metazoa</taxon>
        <taxon>Ecdysozoa</taxon>
        <taxon>Nematoda</taxon>
        <taxon>Chromadorea</taxon>
        <taxon>Rhabditida</taxon>
        <taxon>Rhabditina</taxon>
        <taxon>Rhabditomorpha</taxon>
        <taxon>Strongyloidea</taxon>
        <taxon>Trichostrongylidae</taxon>
        <taxon>Trichostrongylus</taxon>
    </lineage>
</organism>